<feature type="domain" description="DUF985" evidence="1">
    <location>
        <begin position="17"/>
        <end position="144"/>
    </location>
</feature>
<organism evidence="2 3">
    <name type="scientific">Aquibaculum arenosum</name>
    <dbReference type="NCBI Taxonomy" id="3032591"/>
    <lineage>
        <taxon>Bacteria</taxon>
        <taxon>Pseudomonadati</taxon>
        <taxon>Pseudomonadota</taxon>
        <taxon>Alphaproteobacteria</taxon>
        <taxon>Rhodospirillales</taxon>
        <taxon>Rhodovibrionaceae</taxon>
        <taxon>Aquibaculum</taxon>
    </lineage>
</organism>
<dbReference type="RefSeq" id="WP_275823731.1">
    <property type="nucleotide sequence ID" value="NZ_JARHUD010000008.1"/>
</dbReference>
<protein>
    <submittedName>
        <fullName evidence="2">Cupin domain-containing protein</fullName>
    </submittedName>
</protein>
<dbReference type="PANTHER" id="PTHR33387:SF3">
    <property type="entry name" value="DUF985 DOMAIN-CONTAINING PROTEIN"/>
    <property type="match status" value="1"/>
</dbReference>
<comment type="caution">
    <text evidence="2">The sequence shown here is derived from an EMBL/GenBank/DDBJ whole genome shotgun (WGS) entry which is preliminary data.</text>
</comment>
<accession>A0ABT5YPQ5</accession>
<proteinExistence type="predicted"/>
<dbReference type="InterPro" id="IPR009327">
    <property type="entry name" value="Cupin_DUF985"/>
</dbReference>
<dbReference type="InterPro" id="IPR039935">
    <property type="entry name" value="YML079W-like"/>
</dbReference>
<keyword evidence="3" id="KW-1185">Reference proteome</keyword>
<dbReference type="Pfam" id="PF06172">
    <property type="entry name" value="Cupin_5"/>
    <property type="match status" value="1"/>
</dbReference>
<gene>
    <name evidence="2" type="ORF">P2G67_13350</name>
</gene>
<evidence type="ECO:0000313" key="2">
    <source>
        <dbReference type="EMBL" id="MDF2096962.1"/>
    </source>
</evidence>
<dbReference type="InterPro" id="IPR014710">
    <property type="entry name" value="RmlC-like_jellyroll"/>
</dbReference>
<dbReference type="Gene3D" id="2.60.120.10">
    <property type="entry name" value="Jelly Rolls"/>
    <property type="match status" value="1"/>
</dbReference>
<name>A0ABT5YPQ5_9PROT</name>
<evidence type="ECO:0000259" key="1">
    <source>
        <dbReference type="Pfam" id="PF06172"/>
    </source>
</evidence>
<sequence>MSSSTIDHANLPETARDLVLRLNMQRHPEGGWFSETWRDQPAEGGRGAGTAIYYLLAAGEASHWHRVDATEIWHHYAGAPLELGLSQDGASSHRLVLGTDLAAGERPQVVIPKDAWQSARSLGDWTLVGCTVSPAFEFSGFELAPPGWSPQDWAQQG</sequence>
<evidence type="ECO:0000313" key="3">
    <source>
        <dbReference type="Proteomes" id="UP001215503"/>
    </source>
</evidence>
<dbReference type="Proteomes" id="UP001215503">
    <property type="component" value="Unassembled WGS sequence"/>
</dbReference>
<dbReference type="EMBL" id="JARHUD010000008">
    <property type="protein sequence ID" value="MDF2096962.1"/>
    <property type="molecule type" value="Genomic_DNA"/>
</dbReference>
<dbReference type="InterPro" id="IPR011051">
    <property type="entry name" value="RmlC_Cupin_sf"/>
</dbReference>
<reference evidence="2 3" key="1">
    <citation type="submission" date="2023-03" db="EMBL/GenBank/DDBJ databases">
        <title>Fodinicurvata sp. CAU 1616 isolated from sea sendiment.</title>
        <authorList>
            <person name="Kim W."/>
        </authorList>
    </citation>
    <scope>NUCLEOTIDE SEQUENCE [LARGE SCALE GENOMIC DNA]</scope>
    <source>
        <strain evidence="2 3">CAU 1616</strain>
    </source>
</reference>
<dbReference type="PANTHER" id="PTHR33387">
    <property type="entry name" value="RMLC-LIKE JELLY ROLL FOLD PROTEIN"/>
    <property type="match status" value="1"/>
</dbReference>
<dbReference type="SUPFAM" id="SSF51182">
    <property type="entry name" value="RmlC-like cupins"/>
    <property type="match status" value="1"/>
</dbReference>
<dbReference type="CDD" id="cd06121">
    <property type="entry name" value="cupin_YML079wp"/>
    <property type="match status" value="1"/>
</dbReference>